<dbReference type="GO" id="GO:0004553">
    <property type="term" value="F:hydrolase activity, hydrolyzing O-glycosyl compounds"/>
    <property type="evidence" value="ECO:0007669"/>
    <property type="project" value="InterPro"/>
</dbReference>
<evidence type="ECO:0000256" key="12">
    <source>
        <dbReference type="SAM" id="MobiDB-lite"/>
    </source>
</evidence>
<keyword evidence="8 10" id="KW-0320">Glycogen biosynthesis</keyword>
<dbReference type="GO" id="GO:0043169">
    <property type="term" value="F:cation binding"/>
    <property type="evidence" value="ECO:0007669"/>
    <property type="project" value="InterPro"/>
</dbReference>
<dbReference type="FunFam" id="3.20.20.80:FF:000003">
    <property type="entry name" value="1,4-alpha-glucan branching enzyme GlgB"/>
    <property type="match status" value="1"/>
</dbReference>
<evidence type="ECO:0000256" key="5">
    <source>
        <dbReference type="ARBA" id="ARBA00022600"/>
    </source>
</evidence>
<dbReference type="Pfam" id="PF02922">
    <property type="entry name" value="CBM_48"/>
    <property type="match status" value="1"/>
</dbReference>
<dbReference type="InterPro" id="IPR013780">
    <property type="entry name" value="Glyco_hydro_b"/>
</dbReference>
<evidence type="ECO:0000256" key="4">
    <source>
        <dbReference type="ARBA" id="ARBA00009000"/>
    </source>
</evidence>
<dbReference type="HOGENOM" id="CLU_004245_3_2_0"/>
<keyword evidence="15" id="KW-1185">Reference proteome</keyword>
<dbReference type="Pfam" id="PF02806">
    <property type="entry name" value="Alpha-amylase_C"/>
    <property type="match status" value="1"/>
</dbReference>
<dbReference type="Gene3D" id="2.60.40.1180">
    <property type="entry name" value="Golgi alpha-mannosidase II"/>
    <property type="match status" value="1"/>
</dbReference>
<dbReference type="InParanoid" id="D1C2R0"/>
<feature type="region of interest" description="Disordered" evidence="12">
    <location>
        <begin position="1"/>
        <end position="23"/>
    </location>
</feature>
<dbReference type="InterPro" id="IPR044143">
    <property type="entry name" value="GlgB_N_E_set_prok"/>
</dbReference>
<dbReference type="NCBIfam" id="TIGR01515">
    <property type="entry name" value="branching_enzym"/>
    <property type="match status" value="1"/>
</dbReference>
<keyword evidence="9 10" id="KW-0119">Carbohydrate metabolism</keyword>
<dbReference type="PIRSF" id="PIRSF000463">
    <property type="entry name" value="GlgB"/>
    <property type="match status" value="1"/>
</dbReference>
<evidence type="ECO:0000256" key="2">
    <source>
        <dbReference type="ARBA" id="ARBA00002953"/>
    </source>
</evidence>
<gene>
    <name evidence="10" type="primary">glgB</name>
    <name evidence="14" type="ordered locus">Sthe_1091</name>
</gene>
<dbReference type="KEGG" id="sti:Sthe_1091"/>
<dbReference type="InterPro" id="IPR017853">
    <property type="entry name" value="GH"/>
</dbReference>
<feature type="active site" description="Proton donor" evidence="10 11">
    <location>
        <position position="385"/>
    </location>
</feature>
<evidence type="ECO:0000256" key="7">
    <source>
        <dbReference type="ARBA" id="ARBA00022679"/>
    </source>
</evidence>
<sequence>MPNEIDRRSTSLPPAAGPSPAASPSLLSADDLYLFNEGSHLRLYEHLGAHTIVVGDVPGTYFAVWAPNAERVAVIGDFNGWDPTRHLLRPREQSGIWEGFIPGVGHGALYKYHIVSRYHGYEVDKTDPFAFFTEVPPKTASIVWDLDYTWGDQEWMATRGARNAADAPIAIYEVHLGSWMRVPEEGNRSLSYRELAPRLTDYVTRMGFTHVEFLPVMEHPFFGSWGYQITGYFAPSSRYGTPQDFMFLVDYLHQHGIGVILDWVPSHFPTDDFGLAFFDGTHLYEHADPRKGFHPDWNSYIFNYGRNEVRSFLLSNALFWLDRYHADGLRVDAVASMLYLDYSRKPGEWIPNEHGGRENLEAISLLRRLNEEVYRHYPDVQTIAEESTAWPMVSRPTYVGGLGFGMKWDMGWMHDTLSYMARDPIHRRYHHHELTFRMIYAFTENFVLPLSHDEVTHGKGSLLGKMPGDDWQKFANLRLLLTYMWAQPGKKLLFMGGEFGQWQEWNHDGSVQWDLIQYAPHQGIQRLVEDLNRLYREQPALHERDFDPEGFAWIEANDAEQSVVTFLRRGRAEVSEIVAAFNFTPVPRHNYIIGVPRFGRWREILNSDATVYGGSGQGNLGGVTANPVPSHGYTQSITITIPPLGAVLFAPDEARQ</sequence>
<dbReference type="InterPro" id="IPR004193">
    <property type="entry name" value="Glyco_hydro_13_N"/>
</dbReference>
<keyword evidence="7 10" id="KW-0808">Transferase</keyword>
<feature type="domain" description="Glycosyl hydrolase family 13 catalytic" evidence="13">
    <location>
        <begin position="173"/>
        <end position="544"/>
    </location>
</feature>
<evidence type="ECO:0000256" key="11">
    <source>
        <dbReference type="PIRSR" id="PIRSR000463-1"/>
    </source>
</evidence>
<keyword evidence="5 10" id="KW-0321">Glycogen metabolism</keyword>
<dbReference type="CAZy" id="GH13">
    <property type="family name" value="Glycoside Hydrolase Family 13"/>
</dbReference>
<dbReference type="InterPro" id="IPR013783">
    <property type="entry name" value="Ig-like_fold"/>
</dbReference>
<comment type="pathway">
    <text evidence="3 10">Glycan biosynthesis; glycogen biosynthesis.</text>
</comment>
<comment type="subunit">
    <text evidence="10">Monomer.</text>
</comment>
<dbReference type="UniPathway" id="UPA00164"/>
<evidence type="ECO:0000259" key="13">
    <source>
        <dbReference type="SMART" id="SM00642"/>
    </source>
</evidence>
<dbReference type="InterPro" id="IPR006048">
    <property type="entry name" value="A-amylase/branching_C"/>
</dbReference>
<dbReference type="eggNOG" id="COG0296">
    <property type="taxonomic scope" value="Bacteria"/>
</dbReference>
<comment type="function">
    <text evidence="2 10">Catalyzes the formation of the alpha-1,6-glucosidic linkages in glycogen by scission of a 1,4-alpha-linked oligosaccharide from growing alpha-1,4-glucan chains and the subsequent attachment of the oligosaccharide to the alpha-1,6 position.</text>
</comment>
<evidence type="ECO:0000313" key="15">
    <source>
        <dbReference type="Proteomes" id="UP000002027"/>
    </source>
</evidence>
<accession>D1C2R0</accession>
<dbReference type="Gene3D" id="3.20.20.80">
    <property type="entry name" value="Glycosidases"/>
    <property type="match status" value="1"/>
</dbReference>
<evidence type="ECO:0000256" key="3">
    <source>
        <dbReference type="ARBA" id="ARBA00004964"/>
    </source>
</evidence>
<evidence type="ECO:0000256" key="1">
    <source>
        <dbReference type="ARBA" id="ARBA00000826"/>
    </source>
</evidence>
<dbReference type="FunFam" id="2.60.40.10:FF:000169">
    <property type="entry name" value="1,4-alpha-glucan branching enzyme GlgB"/>
    <property type="match status" value="1"/>
</dbReference>
<keyword evidence="6 10" id="KW-0328">Glycosyltransferase</keyword>
<evidence type="ECO:0000256" key="8">
    <source>
        <dbReference type="ARBA" id="ARBA00023056"/>
    </source>
</evidence>
<dbReference type="Pfam" id="PF00128">
    <property type="entry name" value="Alpha-amylase"/>
    <property type="match status" value="1"/>
</dbReference>
<dbReference type="CDD" id="cd11322">
    <property type="entry name" value="AmyAc_Glg_BE"/>
    <property type="match status" value="1"/>
</dbReference>
<comment type="similarity">
    <text evidence="4 10">Belongs to the glycosyl hydrolase 13 family. GlgB subfamily.</text>
</comment>
<dbReference type="SUPFAM" id="SSF51011">
    <property type="entry name" value="Glycosyl hydrolase domain"/>
    <property type="match status" value="1"/>
</dbReference>
<dbReference type="SMART" id="SM00642">
    <property type="entry name" value="Aamy"/>
    <property type="match status" value="1"/>
</dbReference>
<dbReference type="EMBL" id="CP001823">
    <property type="protein sequence ID" value="ACZ38527.1"/>
    <property type="molecule type" value="Genomic_DNA"/>
</dbReference>
<dbReference type="PANTHER" id="PTHR43651:SF3">
    <property type="entry name" value="1,4-ALPHA-GLUCAN-BRANCHING ENZYME"/>
    <property type="match status" value="1"/>
</dbReference>
<evidence type="ECO:0000256" key="6">
    <source>
        <dbReference type="ARBA" id="ARBA00022676"/>
    </source>
</evidence>
<dbReference type="AlphaFoldDB" id="D1C2R0"/>
<proteinExistence type="inferred from homology"/>
<evidence type="ECO:0000256" key="9">
    <source>
        <dbReference type="ARBA" id="ARBA00023277"/>
    </source>
</evidence>
<comment type="catalytic activity">
    <reaction evidence="1 10">
        <text>Transfers a segment of a (1-&gt;4)-alpha-D-glucan chain to a primary hydroxy group in a similar glucan chain.</text>
        <dbReference type="EC" id="2.4.1.18"/>
    </reaction>
</comment>
<reference evidence="15" key="1">
    <citation type="submission" date="2009-11" db="EMBL/GenBank/DDBJ databases">
        <title>The complete chromosome 1 of Sphaerobacter thermophilus DSM 20745.</title>
        <authorList>
            <person name="Lucas S."/>
            <person name="Copeland A."/>
            <person name="Lapidus A."/>
            <person name="Glavina del Rio T."/>
            <person name="Dalin E."/>
            <person name="Tice H."/>
            <person name="Bruce D."/>
            <person name="Goodwin L."/>
            <person name="Pitluck S."/>
            <person name="Kyrpides N."/>
            <person name="Mavromatis K."/>
            <person name="Ivanova N."/>
            <person name="Mikhailova N."/>
            <person name="LaButti K.M."/>
            <person name="Clum A."/>
            <person name="Sun H.I."/>
            <person name="Brettin T."/>
            <person name="Detter J.C."/>
            <person name="Han C."/>
            <person name="Larimer F."/>
            <person name="Land M."/>
            <person name="Hauser L."/>
            <person name="Markowitz V."/>
            <person name="Cheng J.F."/>
            <person name="Hugenholtz P."/>
            <person name="Woyke T."/>
            <person name="Wu D."/>
            <person name="Steenblock K."/>
            <person name="Schneider S."/>
            <person name="Pukall R."/>
            <person name="Goeker M."/>
            <person name="Klenk H.P."/>
            <person name="Eisen J.A."/>
        </authorList>
    </citation>
    <scope>NUCLEOTIDE SEQUENCE [LARGE SCALE GENOMIC DNA]</scope>
    <source>
        <strain evidence="15">ATCC 49802 / DSM 20745 / S 6022</strain>
    </source>
</reference>
<dbReference type="GO" id="GO:0005978">
    <property type="term" value="P:glycogen biosynthetic process"/>
    <property type="evidence" value="ECO:0007669"/>
    <property type="project" value="UniProtKB-UniRule"/>
</dbReference>
<dbReference type="GO" id="GO:0003844">
    <property type="term" value="F:1,4-alpha-glucan branching enzyme activity"/>
    <property type="evidence" value="ECO:0007669"/>
    <property type="project" value="UniProtKB-UniRule"/>
</dbReference>
<dbReference type="InterPro" id="IPR006407">
    <property type="entry name" value="GlgB"/>
</dbReference>
<dbReference type="PANTHER" id="PTHR43651">
    <property type="entry name" value="1,4-ALPHA-GLUCAN-BRANCHING ENZYME"/>
    <property type="match status" value="1"/>
</dbReference>
<dbReference type="InterPro" id="IPR006047">
    <property type="entry name" value="GH13_cat_dom"/>
</dbReference>
<dbReference type="EC" id="2.4.1.18" evidence="10"/>
<dbReference type="InterPro" id="IPR014756">
    <property type="entry name" value="Ig_E-set"/>
</dbReference>
<dbReference type="FunCoup" id="D1C2R0">
    <property type="interactions" value="344"/>
</dbReference>
<dbReference type="GO" id="GO:0005829">
    <property type="term" value="C:cytosol"/>
    <property type="evidence" value="ECO:0007669"/>
    <property type="project" value="TreeGrafter"/>
</dbReference>
<dbReference type="NCBIfam" id="NF008967">
    <property type="entry name" value="PRK12313.1"/>
    <property type="match status" value="1"/>
</dbReference>
<dbReference type="STRING" id="479434.Sthe_1091"/>
<evidence type="ECO:0000256" key="10">
    <source>
        <dbReference type="HAMAP-Rule" id="MF_00685"/>
    </source>
</evidence>
<dbReference type="NCBIfam" id="NF003811">
    <property type="entry name" value="PRK05402.1"/>
    <property type="match status" value="1"/>
</dbReference>
<protein>
    <recommendedName>
        <fullName evidence="10">1,4-alpha-glucan branching enzyme GlgB</fullName>
        <ecNumber evidence="10">2.4.1.18</ecNumber>
    </recommendedName>
    <alternativeName>
        <fullName evidence="10">1,4-alpha-D-glucan:1,4-alpha-D-glucan 6-glucosyl-transferase</fullName>
    </alternativeName>
    <alternativeName>
        <fullName evidence="10">Alpha-(1-&gt;4)-glucan branching enzyme</fullName>
    </alternativeName>
    <alternativeName>
        <fullName evidence="10">Glycogen branching enzyme</fullName>
        <shortName evidence="10">BE</shortName>
    </alternativeName>
</protein>
<evidence type="ECO:0000313" key="14">
    <source>
        <dbReference type="EMBL" id="ACZ38527.1"/>
    </source>
</evidence>
<organism evidence="14 15">
    <name type="scientific">Sphaerobacter thermophilus (strain ATCC 49802 / DSM 20745 / KCCM 41009 / NCIMB 13125 / S 6022)</name>
    <dbReference type="NCBI Taxonomy" id="479434"/>
    <lineage>
        <taxon>Bacteria</taxon>
        <taxon>Pseudomonadati</taxon>
        <taxon>Thermomicrobiota</taxon>
        <taxon>Thermomicrobia</taxon>
        <taxon>Sphaerobacterales</taxon>
        <taxon>Sphaerobacterineae</taxon>
        <taxon>Sphaerobacteraceae</taxon>
        <taxon>Sphaerobacter</taxon>
    </lineage>
</organism>
<dbReference type="CDD" id="cd02855">
    <property type="entry name" value="E_set_GBE_prok_N"/>
    <property type="match status" value="1"/>
</dbReference>
<dbReference type="CAZy" id="CBM48">
    <property type="family name" value="Carbohydrate-Binding Module Family 48"/>
</dbReference>
<feature type="active site" description="Nucleophile" evidence="10 11">
    <location>
        <position position="332"/>
    </location>
</feature>
<feature type="compositionally biased region" description="Low complexity" evidence="12">
    <location>
        <begin position="11"/>
        <end position="23"/>
    </location>
</feature>
<dbReference type="RefSeq" id="WP_012871574.1">
    <property type="nucleotide sequence ID" value="NC_013523.1"/>
</dbReference>
<dbReference type="Proteomes" id="UP000002027">
    <property type="component" value="Chromosome 1"/>
</dbReference>
<dbReference type="SUPFAM" id="SSF51445">
    <property type="entry name" value="(Trans)glycosidases"/>
    <property type="match status" value="1"/>
</dbReference>
<dbReference type="FunFam" id="2.60.40.1180:FF:000002">
    <property type="entry name" value="1,4-alpha-glucan branching enzyme GlgB"/>
    <property type="match status" value="1"/>
</dbReference>
<dbReference type="HAMAP" id="MF_00685">
    <property type="entry name" value="GlgB"/>
    <property type="match status" value="1"/>
</dbReference>
<dbReference type="Gene3D" id="2.60.40.10">
    <property type="entry name" value="Immunoglobulins"/>
    <property type="match status" value="1"/>
</dbReference>
<dbReference type="SUPFAM" id="SSF81296">
    <property type="entry name" value="E set domains"/>
    <property type="match status" value="1"/>
</dbReference>
<reference evidence="14 15" key="2">
    <citation type="journal article" date="2010" name="Stand. Genomic Sci.">
        <title>Complete genome sequence of Desulfohalobium retbaense type strain (HR(100)).</title>
        <authorList>
            <person name="Spring S."/>
            <person name="Nolan M."/>
            <person name="Lapidus A."/>
            <person name="Glavina Del Rio T."/>
            <person name="Copeland A."/>
            <person name="Tice H."/>
            <person name="Cheng J.F."/>
            <person name="Lucas S."/>
            <person name="Land M."/>
            <person name="Chen F."/>
            <person name="Bruce D."/>
            <person name="Goodwin L."/>
            <person name="Pitluck S."/>
            <person name="Ivanova N."/>
            <person name="Mavromatis K."/>
            <person name="Mikhailova N."/>
            <person name="Pati A."/>
            <person name="Chen A."/>
            <person name="Palaniappan K."/>
            <person name="Hauser L."/>
            <person name="Chang Y.J."/>
            <person name="Jeffries C.D."/>
            <person name="Munk C."/>
            <person name="Kiss H."/>
            <person name="Chain P."/>
            <person name="Han C."/>
            <person name="Brettin T."/>
            <person name="Detter J.C."/>
            <person name="Schuler E."/>
            <person name="Goker M."/>
            <person name="Rohde M."/>
            <person name="Bristow J."/>
            <person name="Eisen J.A."/>
            <person name="Markowitz V."/>
            <person name="Hugenholtz P."/>
            <person name="Kyrpides N.C."/>
            <person name="Klenk H.P."/>
        </authorList>
    </citation>
    <scope>NUCLEOTIDE SEQUENCE [LARGE SCALE GENOMIC DNA]</scope>
    <source>
        <strain evidence="15">ATCC 49802 / DSM 20745 / S 6022</strain>
    </source>
</reference>
<dbReference type="InterPro" id="IPR037439">
    <property type="entry name" value="Branching_enzy"/>
</dbReference>
<name>D1C2R0_SPHTD</name>